<keyword evidence="15" id="KW-1185">Reference proteome</keyword>
<dbReference type="PROSITE" id="PS00723">
    <property type="entry name" value="POLYPRENYL_SYNTHASE_1"/>
    <property type="match status" value="1"/>
</dbReference>
<proteinExistence type="inferred from homology"/>
<evidence type="ECO:0000256" key="9">
    <source>
        <dbReference type="ARBA" id="ARBA00032380"/>
    </source>
</evidence>
<evidence type="ECO:0000256" key="10">
    <source>
        <dbReference type="ARBA" id="ARBA00032873"/>
    </source>
</evidence>
<dbReference type="GO" id="GO:0005737">
    <property type="term" value="C:cytoplasm"/>
    <property type="evidence" value="ECO:0007669"/>
    <property type="project" value="UniProtKB-ARBA"/>
</dbReference>
<evidence type="ECO:0000256" key="7">
    <source>
        <dbReference type="ARBA" id="ARBA00022842"/>
    </source>
</evidence>
<dbReference type="InterPro" id="IPR008949">
    <property type="entry name" value="Isoprenoid_synthase_dom_sf"/>
</dbReference>
<evidence type="ECO:0000256" key="11">
    <source>
        <dbReference type="ARBA" id="ARBA00049399"/>
    </source>
</evidence>
<dbReference type="PANTHER" id="PTHR43281:SF1">
    <property type="entry name" value="FARNESYL DIPHOSPHATE SYNTHASE"/>
    <property type="match status" value="1"/>
</dbReference>
<dbReference type="EC" id="2.5.1.10" evidence="3"/>
<dbReference type="PROSITE" id="PS00444">
    <property type="entry name" value="POLYPRENYL_SYNTHASE_2"/>
    <property type="match status" value="1"/>
</dbReference>
<dbReference type="FunFam" id="1.10.600.10:FF:000001">
    <property type="entry name" value="Geranylgeranyl diphosphate synthase"/>
    <property type="match status" value="1"/>
</dbReference>
<dbReference type="PANTHER" id="PTHR43281">
    <property type="entry name" value="FARNESYL DIPHOSPHATE SYNTHASE"/>
    <property type="match status" value="1"/>
</dbReference>
<accession>A0A1M7M239</accession>
<evidence type="ECO:0000256" key="5">
    <source>
        <dbReference type="ARBA" id="ARBA00022679"/>
    </source>
</evidence>
<dbReference type="CDD" id="cd00685">
    <property type="entry name" value="Trans_IPPS_HT"/>
    <property type="match status" value="1"/>
</dbReference>
<dbReference type="STRING" id="1120996.SAMN02746066_03565"/>
<dbReference type="InterPro" id="IPR000092">
    <property type="entry name" value="Polyprenyl_synt"/>
</dbReference>
<dbReference type="Proteomes" id="UP000184038">
    <property type="component" value="Unassembled WGS sequence"/>
</dbReference>
<evidence type="ECO:0000256" key="6">
    <source>
        <dbReference type="ARBA" id="ARBA00022723"/>
    </source>
</evidence>
<keyword evidence="13" id="KW-0175">Coiled coil</keyword>
<comment type="similarity">
    <text evidence="2 12">Belongs to the FPP/GGPP synthase family.</text>
</comment>
<dbReference type="SFLD" id="SFLDG01017">
    <property type="entry name" value="Polyprenyl_Transferase_Like"/>
    <property type="match status" value="1"/>
</dbReference>
<protein>
    <recommendedName>
        <fullName evidence="4">Farnesyl diphosphate synthase</fullName>
        <ecNumber evidence="3">2.5.1.10</ecNumber>
    </recommendedName>
    <alternativeName>
        <fullName evidence="10">(2E,6E)-farnesyl diphosphate synthase</fullName>
    </alternativeName>
    <alternativeName>
        <fullName evidence="9">Geranyltranstransferase</fullName>
    </alternativeName>
</protein>
<keyword evidence="6" id="KW-0479">Metal-binding</keyword>
<sequence length="314" mass="35841">MNFKEEFEKKVENIERIIRDYLPEETGYQKTVLEAMNYSVLAGGKRLRPMLMGETFCLFDGKNEKEIEPFMAAIEMIHTYSLVHDDLPAMDDDEYRRGRKTTHVVFGEAIGILAGDGLLNFAYETACKAYQYSFNDENLDTLDDQMLLERLKHSNRIMKAMNVLAKKPGVYGMLGGQVIDVQATGHAIERDRLDVIYEWKTGALIEASMMIGAILAGASDLEVEVVRKIALSIGLAFQIQDDILDETSTMQVLGKPIHSDEKNEKTTYVTLFGLDKAKEFVEELSNQAIEQYQSLNKKNEYLEKLIYYLIDREK</sequence>
<keyword evidence="5 12" id="KW-0808">Transferase</keyword>
<dbReference type="InterPro" id="IPR033749">
    <property type="entry name" value="Polyprenyl_synt_CS"/>
</dbReference>
<evidence type="ECO:0000313" key="15">
    <source>
        <dbReference type="Proteomes" id="UP000184038"/>
    </source>
</evidence>
<dbReference type="Gene3D" id="1.10.600.10">
    <property type="entry name" value="Farnesyl Diphosphate Synthase"/>
    <property type="match status" value="1"/>
</dbReference>
<gene>
    <name evidence="14" type="ORF">SAMN02746066_03565</name>
</gene>
<evidence type="ECO:0000256" key="3">
    <source>
        <dbReference type="ARBA" id="ARBA00012439"/>
    </source>
</evidence>
<name>A0A1M7M239_9FIRM</name>
<reference evidence="14 15" key="1">
    <citation type="submission" date="2016-11" db="EMBL/GenBank/DDBJ databases">
        <authorList>
            <person name="Jaros S."/>
            <person name="Januszkiewicz K."/>
            <person name="Wedrychowicz H."/>
        </authorList>
    </citation>
    <scope>NUCLEOTIDE SEQUENCE [LARGE SCALE GENOMIC DNA]</scope>
    <source>
        <strain evidence="14 15">DSM 15930</strain>
    </source>
</reference>
<evidence type="ECO:0000256" key="8">
    <source>
        <dbReference type="ARBA" id="ARBA00023229"/>
    </source>
</evidence>
<dbReference type="OrthoDB" id="9805316at2"/>
<evidence type="ECO:0000256" key="4">
    <source>
        <dbReference type="ARBA" id="ARBA00015100"/>
    </source>
</evidence>
<keyword evidence="8" id="KW-0414">Isoprene biosynthesis</keyword>
<dbReference type="RefSeq" id="WP_073289762.1">
    <property type="nucleotide sequence ID" value="NZ_FRCP01000019.1"/>
</dbReference>
<dbReference type="GO" id="GO:0046872">
    <property type="term" value="F:metal ion binding"/>
    <property type="evidence" value="ECO:0007669"/>
    <property type="project" value="UniProtKB-KW"/>
</dbReference>
<evidence type="ECO:0000256" key="12">
    <source>
        <dbReference type="RuleBase" id="RU004466"/>
    </source>
</evidence>
<dbReference type="GO" id="GO:0004337">
    <property type="term" value="F:(2E,6E)-farnesyl diphosphate synthase activity"/>
    <property type="evidence" value="ECO:0007669"/>
    <property type="project" value="UniProtKB-EC"/>
</dbReference>
<dbReference type="NCBIfam" id="NF045485">
    <property type="entry name" value="FPPsyn"/>
    <property type="match status" value="1"/>
</dbReference>
<comment type="cofactor">
    <cofactor evidence="1">
        <name>Mg(2+)</name>
        <dbReference type="ChEBI" id="CHEBI:18420"/>
    </cofactor>
</comment>
<dbReference type="GO" id="GO:0016114">
    <property type="term" value="P:terpenoid biosynthetic process"/>
    <property type="evidence" value="ECO:0007669"/>
    <property type="project" value="UniProtKB-ARBA"/>
</dbReference>
<dbReference type="InterPro" id="IPR053378">
    <property type="entry name" value="Prenyl_diphosphate_synthase"/>
</dbReference>
<comment type="catalytic activity">
    <reaction evidence="11">
        <text>isopentenyl diphosphate + (2E)-geranyl diphosphate = (2E,6E)-farnesyl diphosphate + diphosphate</text>
        <dbReference type="Rhea" id="RHEA:19361"/>
        <dbReference type="ChEBI" id="CHEBI:33019"/>
        <dbReference type="ChEBI" id="CHEBI:58057"/>
        <dbReference type="ChEBI" id="CHEBI:128769"/>
        <dbReference type="ChEBI" id="CHEBI:175763"/>
        <dbReference type="EC" id="2.5.1.10"/>
    </reaction>
</comment>
<feature type="coiled-coil region" evidence="13">
    <location>
        <begin position="278"/>
        <end position="305"/>
    </location>
</feature>
<evidence type="ECO:0000256" key="13">
    <source>
        <dbReference type="SAM" id="Coils"/>
    </source>
</evidence>
<dbReference type="SFLD" id="SFLDS00005">
    <property type="entry name" value="Isoprenoid_Synthase_Type_I"/>
    <property type="match status" value="1"/>
</dbReference>
<dbReference type="AlphaFoldDB" id="A0A1M7M239"/>
<dbReference type="SUPFAM" id="SSF48576">
    <property type="entry name" value="Terpenoid synthases"/>
    <property type="match status" value="1"/>
</dbReference>
<organism evidence="14 15">
    <name type="scientific">Anaerosporobacter mobilis DSM 15930</name>
    <dbReference type="NCBI Taxonomy" id="1120996"/>
    <lineage>
        <taxon>Bacteria</taxon>
        <taxon>Bacillati</taxon>
        <taxon>Bacillota</taxon>
        <taxon>Clostridia</taxon>
        <taxon>Lachnospirales</taxon>
        <taxon>Lachnospiraceae</taxon>
        <taxon>Anaerosporobacter</taxon>
    </lineage>
</organism>
<evidence type="ECO:0000256" key="1">
    <source>
        <dbReference type="ARBA" id="ARBA00001946"/>
    </source>
</evidence>
<dbReference type="EMBL" id="FRCP01000019">
    <property type="protein sequence ID" value="SHM84744.1"/>
    <property type="molecule type" value="Genomic_DNA"/>
</dbReference>
<evidence type="ECO:0000313" key="14">
    <source>
        <dbReference type="EMBL" id="SHM84744.1"/>
    </source>
</evidence>
<keyword evidence="7" id="KW-0460">Magnesium</keyword>
<evidence type="ECO:0000256" key="2">
    <source>
        <dbReference type="ARBA" id="ARBA00006706"/>
    </source>
</evidence>
<dbReference type="Pfam" id="PF00348">
    <property type="entry name" value="polyprenyl_synt"/>
    <property type="match status" value="1"/>
</dbReference>